<dbReference type="AlphaFoldDB" id="A0A084VBX6"/>
<evidence type="ECO:0000256" key="1">
    <source>
        <dbReference type="SAM" id="MobiDB-lite"/>
    </source>
</evidence>
<evidence type="ECO:0000313" key="3">
    <source>
        <dbReference type="EnsemblMetazoa" id="ASIC002212-PA"/>
    </source>
</evidence>
<dbReference type="EMBL" id="ATLV01009808">
    <property type="status" value="NOT_ANNOTATED_CDS"/>
    <property type="molecule type" value="Genomic_DNA"/>
</dbReference>
<evidence type="ECO:0000313" key="2">
    <source>
        <dbReference type="EMBL" id="KFB35470.1"/>
    </source>
</evidence>
<keyword evidence="4" id="KW-1185">Reference proteome</keyword>
<protein>
    <submittedName>
        <fullName evidence="2 3">Glutamyl-tRNA amidotransferase subunit C</fullName>
    </submittedName>
</protein>
<accession>A0A084VBX6</accession>
<reference evidence="3" key="2">
    <citation type="submission" date="2020-05" db="UniProtKB">
        <authorList>
            <consortium name="EnsemblMetazoa"/>
        </authorList>
    </citation>
    <scope>IDENTIFICATION</scope>
</reference>
<dbReference type="VEuPathDB" id="VectorBase:ASIC002212"/>
<reference evidence="2 4" key="1">
    <citation type="journal article" date="2014" name="BMC Genomics">
        <title>Genome sequence of Anopheles sinensis provides insight into genetics basis of mosquito competence for malaria parasites.</title>
        <authorList>
            <person name="Zhou D."/>
            <person name="Zhang D."/>
            <person name="Ding G."/>
            <person name="Shi L."/>
            <person name="Hou Q."/>
            <person name="Ye Y."/>
            <person name="Xu Y."/>
            <person name="Zhou H."/>
            <person name="Xiong C."/>
            <person name="Li S."/>
            <person name="Yu J."/>
            <person name="Hong S."/>
            <person name="Yu X."/>
            <person name="Zou P."/>
            <person name="Chen C."/>
            <person name="Chang X."/>
            <person name="Wang W."/>
            <person name="Lv Y."/>
            <person name="Sun Y."/>
            <person name="Ma L."/>
            <person name="Shen B."/>
            <person name="Zhu C."/>
        </authorList>
    </citation>
    <scope>NUCLEOTIDE SEQUENCE [LARGE SCALE GENOMIC DNA]</scope>
</reference>
<feature type="region of interest" description="Disordered" evidence="1">
    <location>
        <begin position="1"/>
        <end position="53"/>
    </location>
</feature>
<name>A0A084VBX6_ANOSI</name>
<sequence>MTFGELAAHANESGMDWEHVHGKQQNIDESNNRMHRRDGKWPPATSKPIGSETYLRPDLGQDLVGCLVGAVVDLTLGSVWTRVCN</sequence>
<keyword evidence="2" id="KW-0808">Transferase</keyword>
<organism evidence="2">
    <name type="scientific">Anopheles sinensis</name>
    <name type="common">Mosquito</name>
    <dbReference type="NCBI Taxonomy" id="74873"/>
    <lineage>
        <taxon>Eukaryota</taxon>
        <taxon>Metazoa</taxon>
        <taxon>Ecdysozoa</taxon>
        <taxon>Arthropoda</taxon>
        <taxon>Hexapoda</taxon>
        <taxon>Insecta</taxon>
        <taxon>Pterygota</taxon>
        <taxon>Neoptera</taxon>
        <taxon>Endopterygota</taxon>
        <taxon>Diptera</taxon>
        <taxon>Nematocera</taxon>
        <taxon>Culicoidea</taxon>
        <taxon>Culicidae</taxon>
        <taxon>Anophelinae</taxon>
        <taxon>Anopheles</taxon>
    </lineage>
</organism>
<proteinExistence type="predicted"/>
<dbReference type="Proteomes" id="UP000030765">
    <property type="component" value="Unassembled WGS sequence"/>
</dbReference>
<dbReference type="EnsemblMetazoa" id="ASIC002212-RA">
    <property type="protein sequence ID" value="ASIC002212-PA"/>
    <property type="gene ID" value="ASIC002212"/>
</dbReference>
<gene>
    <name evidence="2" type="ORF">ZHAS_00002212</name>
</gene>
<dbReference type="EMBL" id="KE524547">
    <property type="protein sequence ID" value="KFB35470.1"/>
    <property type="molecule type" value="Genomic_DNA"/>
</dbReference>
<evidence type="ECO:0000313" key="4">
    <source>
        <dbReference type="Proteomes" id="UP000030765"/>
    </source>
</evidence>
<dbReference type="GO" id="GO:0016740">
    <property type="term" value="F:transferase activity"/>
    <property type="evidence" value="ECO:0007669"/>
    <property type="project" value="UniProtKB-KW"/>
</dbReference>